<comment type="caution">
    <text evidence="3">The sequence shown here is derived from an EMBL/GenBank/DDBJ whole genome shotgun (WGS) entry which is preliminary data.</text>
</comment>
<protein>
    <recommendedName>
        <fullName evidence="2">Glycan binding protein Y3-like domain-containing protein</fullName>
    </recommendedName>
</protein>
<sequence>MMFNSRSLLTSAIISVLFTPVLSQTVGCFGNVPETVADCSSFIGTFCASLGVDVMAPQDTASRCFNLPNGLRCDFFAFNSGGTTDSPSVGNCATGLSLVNQGCAQNGGQVNFAGLPFVFFLDPNTGPCVVIPTGNIKLNQSAI</sequence>
<name>A0AAD6Z9D7_9AGAR</name>
<gene>
    <name evidence="3" type="ORF">DFH08DRAFT_822132</name>
</gene>
<proteinExistence type="predicted"/>
<dbReference type="Proteomes" id="UP001218218">
    <property type="component" value="Unassembled WGS sequence"/>
</dbReference>
<keyword evidence="1" id="KW-0732">Signal</keyword>
<dbReference type="Pfam" id="PF22803">
    <property type="entry name" value="GBD_Y3"/>
    <property type="match status" value="1"/>
</dbReference>
<evidence type="ECO:0000256" key="1">
    <source>
        <dbReference type="SAM" id="SignalP"/>
    </source>
</evidence>
<keyword evidence="4" id="KW-1185">Reference proteome</keyword>
<feature type="domain" description="Glycan binding protein Y3-like" evidence="2">
    <location>
        <begin position="38"/>
        <end position="128"/>
    </location>
</feature>
<evidence type="ECO:0000259" key="2">
    <source>
        <dbReference type="Pfam" id="PF22803"/>
    </source>
</evidence>
<dbReference type="AlphaFoldDB" id="A0AAD6Z9D7"/>
<evidence type="ECO:0000313" key="3">
    <source>
        <dbReference type="EMBL" id="KAJ7312394.1"/>
    </source>
</evidence>
<reference evidence="3" key="1">
    <citation type="submission" date="2023-03" db="EMBL/GenBank/DDBJ databases">
        <title>Massive genome expansion in bonnet fungi (Mycena s.s.) driven by repeated elements and novel gene families across ecological guilds.</title>
        <authorList>
            <consortium name="Lawrence Berkeley National Laboratory"/>
            <person name="Harder C.B."/>
            <person name="Miyauchi S."/>
            <person name="Viragh M."/>
            <person name="Kuo A."/>
            <person name="Thoen E."/>
            <person name="Andreopoulos B."/>
            <person name="Lu D."/>
            <person name="Skrede I."/>
            <person name="Drula E."/>
            <person name="Henrissat B."/>
            <person name="Morin E."/>
            <person name="Kohler A."/>
            <person name="Barry K."/>
            <person name="LaButti K."/>
            <person name="Morin E."/>
            <person name="Salamov A."/>
            <person name="Lipzen A."/>
            <person name="Mereny Z."/>
            <person name="Hegedus B."/>
            <person name="Baldrian P."/>
            <person name="Stursova M."/>
            <person name="Weitz H."/>
            <person name="Taylor A."/>
            <person name="Grigoriev I.V."/>
            <person name="Nagy L.G."/>
            <person name="Martin F."/>
            <person name="Kauserud H."/>
        </authorList>
    </citation>
    <scope>NUCLEOTIDE SEQUENCE</scope>
    <source>
        <strain evidence="3">CBHHK002</strain>
    </source>
</reference>
<organism evidence="3 4">
    <name type="scientific">Mycena albidolilacea</name>
    <dbReference type="NCBI Taxonomy" id="1033008"/>
    <lineage>
        <taxon>Eukaryota</taxon>
        <taxon>Fungi</taxon>
        <taxon>Dikarya</taxon>
        <taxon>Basidiomycota</taxon>
        <taxon>Agaricomycotina</taxon>
        <taxon>Agaricomycetes</taxon>
        <taxon>Agaricomycetidae</taxon>
        <taxon>Agaricales</taxon>
        <taxon>Marasmiineae</taxon>
        <taxon>Mycenaceae</taxon>
        <taxon>Mycena</taxon>
    </lineage>
</organism>
<dbReference type="EMBL" id="JARIHO010000072">
    <property type="protein sequence ID" value="KAJ7312394.1"/>
    <property type="molecule type" value="Genomic_DNA"/>
</dbReference>
<dbReference type="InterPro" id="IPR054443">
    <property type="entry name" value="Y3-like_dom"/>
</dbReference>
<accession>A0AAD6Z9D7</accession>
<evidence type="ECO:0000313" key="4">
    <source>
        <dbReference type="Proteomes" id="UP001218218"/>
    </source>
</evidence>
<feature type="signal peptide" evidence="1">
    <location>
        <begin position="1"/>
        <end position="23"/>
    </location>
</feature>
<feature type="chain" id="PRO_5041926160" description="Glycan binding protein Y3-like domain-containing protein" evidence="1">
    <location>
        <begin position="24"/>
        <end position="143"/>
    </location>
</feature>